<dbReference type="Gene3D" id="2.60.120.200">
    <property type="match status" value="1"/>
</dbReference>
<dbReference type="SUPFAM" id="SSF49899">
    <property type="entry name" value="Concanavalin A-like lectins/glucanases"/>
    <property type="match status" value="1"/>
</dbReference>
<dbReference type="InterPro" id="IPR013320">
    <property type="entry name" value="ConA-like_dom_sf"/>
</dbReference>
<name>A0A5C6APW5_9BACT</name>
<organism evidence="1 2">
    <name type="scientific">Neorhodopirellula pilleata</name>
    <dbReference type="NCBI Taxonomy" id="2714738"/>
    <lineage>
        <taxon>Bacteria</taxon>
        <taxon>Pseudomonadati</taxon>
        <taxon>Planctomycetota</taxon>
        <taxon>Planctomycetia</taxon>
        <taxon>Pirellulales</taxon>
        <taxon>Pirellulaceae</taxon>
        <taxon>Neorhodopirellula</taxon>
    </lineage>
</organism>
<gene>
    <name evidence="1" type="ORF">Pla100_13020</name>
</gene>
<comment type="caution">
    <text evidence="1">The sequence shown here is derived from an EMBL/GenBank/DDBJ whole genome shotgun (WGS) entry which is preliminary data.</text>
</comment>
<proteinExistence type="predicted"/>
<evidence type="ECO:0000313" key="2">
    <source>
        <dbReference type="Proteomes" id="UP000316213"/>
    </source>
</evidence>
<evidence type="ECO:0000313" key="1">
    <source>
        <dbReference type="EMBL" id="TWU01567.1"/>
    </source>
</evidence>
<dbReference type="AlphaFoldDB" id="A0A5C6APW5"/>
<keyword evidence="2" id="KW-1185">Reference proteome</keyword>
<accession>A0A5C6APW5</accession>
<dbReference type="RefSeq" id="WP_146576842.1">
    <property type="nucleotide sequence ID" value="NZ_SJPM01000002.1"/>
</dbReference>
<reference evidence="1 2" key="1">
    <citation type="submission" date="2019-02" db="EMBL/GenBank/DDBJ databases">
        <title>Deep-cultivation of Planctomycetes and their phenomic and genomic characterization uncovers novel biology.</title>
        <authorList>
            <person name="Wiegand S."/>
            <person name="Jogler M."/>
            <person name="Boedeker C."/>
            <person name="Pinto D."/>
            <person name="Vollmers J."/>
            <person name="Rivas-Marin E."/>
            <person name="Kohn T."/>
            <person name="Peeters S.H."/>
            <person name="Heuer A."/>
            <person name="Rast P."/>
            <person name="Oberbeckmann S."/>
            <person name="Bunk B."/>
            <person name="Jeske O."/>
            <person name="Meyerdierks A."/>
            <person name="Storesund J.E."/>
            <person name="Kallscheuer N."/>
            <person name="Luecker S."/>
            <person name="Lage O.M."/>
            <person name="Pohl T."/>
            <person name="Merkel B.J."/>
            <person name="Hornburger P."/>
            <person name="Mueller R.-W."/>
            <person name="Bruemmer F."/>
            <person name="Labrenz M."/>
            <person name="Spormann A.M."/>
            <person name="Op Den Camp H."/>
            <person name="Overmann J."/>
            <person name="Amann R."/>
            <person name="Jetten M.S.M."/>
            <person name="Mascher T."/>
            <person name="Medema M.H."/>
            <person name="Devos D.P."/>
            <person name="Kaster A.-K."/>
            <person name="Ovreas L."/>
            <person name="Rohde M."/>
            <person name="Galperin M.Y."/>
            <person name="Jogler C."/>
        </authorList>
    </citation>
    <scope>NUCLEOTIDE SEQUENCE [LARGE SCALE GENOMIC DNA]</scope>
    <source>
        <strain evidence="1 2">Pla100</strain>
    </source>
</reference>
<sequence>MNSESDPMERLRTLILRSQREQLSEAEIEELNSLVFAEDGATETAGLLDQLCAFTDTAAFDSLPMSEMLSCLFEDELKGTKSCYADVSATRCEVSLLPQPNSSETQHAERLAKPYWPLVVAASYLIVASLGWSLAKLQFTERATMGLPSPDLTKEQSRGDHHESIAPQLVSMTACVWRPSSDPTPAIGESLDSGDSLNLVEGIAELRIGDGTSDEALARIEGPASLYIRADGQLDLLQGSMTIKSVSSGRGRVMVHTSVGRVLVDSLSSIGLVSNGSESEVHLFSGRATVGTYREGAGSNPIDLETGEAVRITAQNGGDLVIVKFAASEDNFVSAQSLAFDPLEIGEAYVRSVLDSQPSVYWRFEETMGEYPRYIENLGSVKELNAIVVGEPRWRQYGENRVAELGMSQSSAFRGLTPWTDKAPDSYTVEIWIKPLMFHHGEVICLHDVEAIPDGRYQHTMMLEVTAQHDFTHRLSDSPSNRFRFVHRQLGAPQPISATSLFARQPYRPRVWQHVAVQKEGNRQMLWIDGQLSSERENFASLDQDVQILVGQVYPDSVYRRFVGQVDELAIYDRCLSPKELRNHIRAAGRPIAPPTP</sequence>
<dbReference type="EMBL" id="SJPM01000002">
    <property type="protein sequence ID" value="TWU01567.1"/>
    <property type="molecule type" value="Genomic_DNA"/>
</dbReference>
<dbReference type="Proteomes" id="UP000316213">
    <property type="component" value="Unassembled WGS sequence"/>
</dbReference>
<dbReference type="OrthoDB" id="292867at2"/>
<evidence type="ECO:0008006" key="3">
    <source>
        <dbReference type="Google" id="ProtNLM"/>
    </source>
</evidence>
<dbReference type="Pfam" id="PF13385">
    <property type="entry name" value="Laminin_G_3"/>
    <property type="match status" value="1"/>
</dbReference>
<protein>
    <recommendedName>
        <fullName evidence="3">FecR protein</fullName>
    </recommendedName>
</protein>